<dbReference type="eggNOG" id="COG0584">
    <property type="taxonomic scope" value="Bacteria"/>
</dbReference>
<dbReference type="PATRIC" id="fig|1238182.3.peg.912"/>
<dbReference type="STRING" id="1238182.C882_3164"/>
<feature type="domain" description="GP-PDE" evidence="1">
    <location>
        <begin position="9"/>
        <end position="245"/>
    </location>
</feature>
<dbReference type="InterPro" id="IPR017946">
    <property type="entry name" value="PLC-like_Pdiesterase_TIM-brl"/>
</dbReference>
<reference evidence="2 3" key="1">
    <citation type="journal article" date="2013" name="Genome Announc.">
        <title>Draft Genome Sequence of an Alphaproteobacterium, Caenispirillum salinarum AK4(T), Isolated from a Solar Saltern.</title>
        <authorList>
            <person name="Khatri I."/>
            <person name="Singh A."/>
            <person name="Korpole S."/>
            <person name="Pinnaka A.K."/>
            <person name="Subramanian S."/>
        </authorList>
    </citation>
    <scope>NUCLEOTIDE SEQUENCE [LARGE SCALE GENOMIC DNA]</scope>
    <source>
        <strain evidence="2 3">AK4</strain>
    </source>
</reference>
<comment type="caution">
    <text evidence="2">The sequence shown here is derived from an EMBL/GenBank/DDBJ whole genome shotgun (WGS) entry which is preliminary data.</text>
</comment>
<dbReference type="PANTHER" id="PTHR46211">
    <property type="entry name" value="GLYCEROPHOSPHORYL DIESTER PHOSPHODIESTERASE"/>
    <property type="match status" value="1"/>
</dbReference>
<dbReference type="OrthoDB" id="9787897at2"/>
<dbReference type="Pfam" id="PF03009">
    <property type="entry name" value="GDPD"/>
    <property type="match status" value="1"/>
</dbReference>
<dbReference type="Proteomes" id="UP000009881">
    <property type="component" value="Unassembled WGS sequence"/>
</dbReference>
<dbReference type="GO" id="GO:0008081">
    <property type="term" value="F:phosphoric diester hydrolase activity"/>
    <property type="evidence" value="ECO:0007669"/>
    <property type="project" value="InterPro"/>
</dbReference>
<dbReference type="CDD" id="cd08562">
    <property type="entry name" value="GDPD_EcUgpQ_like"/>
    <property type="match status" value="1"/>
</dbReference>
<proteinExistence type="predicted"/>
<dbReference type="InterPro" id="IPR030395">
    <property type="entry name" value="GP_PDE_dom"/>
</dbReference>
<dbReference type="NCBIfam" id="NF006989">
    <property type="entry name" value="PRK09454.1"/>
    <property type="match status" value="1"/>
</dbReference>
<dbReference type="EMBL" id="ANHY01000004">
    <property type="protein sequence ID" value="EKV32100.1"/>
    <property type="molecule type" value="Genomic_DNA"/>
</dbReference>
<dbReference type="PROSITE" id="PS51704">
    <property type="entry name" value="GP_PDE"/>
    <property type="match status" value="1"/>
</dbReference>
<gene>
    <name evidence="2" type="ORF">C882_3164</name>
</gene>
<organism evidence="2 3">
    <name type="scientific">Caenispirillum salinarum AK4</name>
    <dbReference type="NCBI Taxonomy" id="1238182"/>
    <lineage>
        <taxon>Bacteria</taxon>
        <taxon>Pseudomonadati</taxon>
        <taxon>Pseudomonadota</taxon>
        <taxon>Alphaproteobacteria</taxon>
        <taxon>Rhodospirillales</taxon>
        <taxon>Novispirillaceae</taxon>
        <taxon>Caenispirillum</taxon>
    </lineage>
</organism>
<dbReference type="PANTHER" id="PTHR46211:SF1">
    <property type="entry name" value="GLYCEROPHOSPHODIESTER PHOSPHODIESTERASE, CYTOPLASMIC"/>
    <property type="match status" value="1"/>
</dbReference>
<evidence type="ECO:0000259" key="1">
    <source>
        <dbReference type="PROSITE" id="PS51704"/>
    </source>
</evidence>
<dbReference type="SUPFAM" id="SSF51695">
    <property type="entry name" value="PLC-like phosphodiesterases"/>
    <property type="match status" value="1"/>
</dbReference>
<keyword evidence="3" id="KW-1185">Reference proteome</keyword>
<sequence>MRSLPFALPSVIAHRGASAVAPENTLAAFRRAADEGAAWIECDVKLTADGRPVVIHDDTLERTTDGGGPVAGAPLDTIGALDAGGWFDAAFRGEPVPTLEETLDLLAELGLGANIEIKPCKGRERETAEVVAALVAAQARDVPVLFSSFSHESLAAARDTAPAVPRGLLVWELPGDWQKLAETLDVVAIHADHATLKPDQVAAVHAAGYRVLAYTVNDEATARALVETGVNAIITDAPGRIRAALGGEAG</sequence>
<name>K9H1J6_9PROT</name>
<evidence type="ECO:0000313" key="2">
    <source>
        <dbReference type="EMBL" id="EKV32100.1"/>
    </source>
</evidence>
<evidence type="ECO:0000313" key="3">
    <source>
        <dbReference type="Proteomes" id="UP000009881"/>
    </source>
</evidence>
<dbReference type="RefSeq" id="WP_009539361.1">
    <property type="nucleotide sequence ID" value="NZ_ANHY01000004.1"/>
</dbReference>
<dbReference type="AlphaFoldDB" id="K9H1J6"/>
<protein>
    <submittedName>
        <fullName evidence="2">Glycerophosphoryl diester phosphodiesterase</fullName>
    </submittedName>
</protein>
<dbReference type="GO" id="GO:0006629">
    <property type="term" value="P:lipid metabolic process"/>
    <property type="evidence" value="ECO:0007669"/>
    <property type="project" value="InterPro"/>
</dbReference>
<accession>K9H1J6</accession>
<dbReference type="Gene3D" id="3.20.20.190">
    <property type="entry name" value="Phosphatidylinositol (PI) phosphodiesterase"/>
    <property type="match status" value="1"/>
</dbReference>